<dbReference type="EMBL" id="BLAP01000013">
    <property type="protein sequence ID" value="GET11604.1"/>
    <property type="molecule type" value="Genomic_DNA"/>
</dbReference>
<dbReference type="Proteomes" id="UP000494160">
    <property type="component" value="Unassembled WGS sequence"/>
</dbReference>
<sequence length="45" mass="4941">MGRKKKNNSNDSNITVAKYAMIGAWAIPVAELIKAIKEIIKAILN</sequence>
<accession>A0A6F9Y217</accession>
<name>A0A6F9Y217_9LACO</name>
<gene>
    <name evidence="1" type="ORF">SN811_01040</name>
</gene>
<evidence type="ECO:0000313" key="1">
    <source>
        <dbReference type="EMBL" id="GET11604.1"/>
    </source>
</evidence>
<reference evidence="1" key="1">
    <citation type="submission" date="2019-10" db="EMBL/GenBank/DDBJ databases">
        <title>Lactobacillus agilis SN811 Whole Genome Sequencing Project.</title>
        <authorList>
            <person name="Suzuki S."/>
            <person name="Endo A."/>
            <person name="Maeno S."/>
            <person name="Shiwa Y."/>
            <person name="Matsutani M."/>
            <person name="Kajikawa A."/>
        </authorList>
    </citation>
    <scope>NUCLEOTIDE SEQUENCE</scope>
    <source>
        <strain evidence="1">SN811</strain>
    </source>
</reference>
<proteinExistence type="predicted"/>
<protein>
    <submittedName>
        <fullName evidence="1">Uncharacterized protein</fullName>
    </submittedName>
</protein>
<organism evidence="1">
    <name type="scientific">Ligilactobacillus agilis</name>
    <dbReference type="NCBI Taxonomy" id="1601"/>
    <lineage>
        <taxon>Bacteria</taxon>
        <taxon>Bacillati</taxon>
        <taxon>Bacillota</taxon>
        <taxon>Bacilli</taxon>
        <taxon>Lactobacillales</taxon>
        <taxon>Lactobacillaceae</taxon>
        <taxon>Ligilactobacillus</taxon>
    </lineage>
</organism>
<dbReference type="RefSeq" id="WP_172576730.1">
    <property type="nucleotide sequence ID" value="NZ_BLAP01000013.1"/>
</dbReference>
<comment type="caution">
    <text evidence="1">The sequence shown here is derived from an EMBL/GenBank/DDBJ whole genome shotgun (WGS) entry which is preliminary data.</text>
</comment>
<dbReference type="AlphaFoldDB" id="A0A6F9Y217"/>